<organism evidence="8">
    <name type="scientific">Hemiselmis andersenii</name>
    <name type="common">Cryptophyte alga</name>
    <dbReference type="NCBI Taxonomy" id="464988"/>
    <lineage>
        <taxon>Eukaryota</taxon>
        <taxon>Cryptophyceae</taxon>
        <taxon>Cryptomonadales</taxon>
        <taxon>Hemiselmidaceae</taxon>
        <taxon>Hemiselmis</taxon>
    </lineage>
</organism>
<keyword evidence="3 5" id="KW-0697">Rotamase</keyword>
<dbReference type="PANTHER" id="PTHR43811">
    <property type="entry name" value="FKBP-TYPE PEPTIDYL-PROLYL CIS-TRANS ISOMERASE FKPA"/>
    <property type="match status" value="1"/>
</dbReference>
<dbReference type="SUPFAM" id="SSF54534">
    <property type="entry name" value="FKBP-like"/>
    <property type="match status" value="1"/>
</dbReference>
<evidence type="ECO:0000259" key="7">
    <source>
        <dbReference type="PROSITE" id="PS50059"/>
    </source>
</evidence>
<feature type="region of interest" description="Disordered" evidence="6">
    <location>
        <begin position="618"/>
        <end position="677"/>
    </location>
</feature>
<evidence type="ECO:0000256" key="4">
    <source>
        <dbReference type="ARBA" id="ARBA00023235"/>
    </source>
</evidence>
<sequence>MHAKSEDGSFRAGKSPPPLRLDNTPPLFHYAGTCVLGKENATGGFDQVLVPEAYDAHGLLGCVILSQGTKERQVLVYDKEKKGLFSTTIHEFTVDPYLRGVEGGFFTLKDEEGAVWSVGFRSEAEVSSFGIQLILARHALTQPNDSILFQDISLGAIAGDSAVVEPGCVINVRFVIWLVGDTGRGSQGKIVHSNSDPSDESLEFVQGLGMVMAGLEEGVQWMSRGAKRRIIVPPSMGYARVGLGDKIPPKATLIMEILVEAVRLCDPATLQHHIRTKGQNALPPCTAPTASGLASGHSSPLMQKRLSGGRVSPLNRPNSPQRAPAAWGAAGWGQIQVMLGGDSDGDSMRPGAVSPTHSFPRSQLSSWDADNRISPLRARPVSPRGWGAWQAGQQGSSGSFGSLNGGMGGSVHPHSIQQQQHAASQNSLLNKQTGGAVGAGGAAFSMSNSRRMSEMSITSHIARMSSHLASGFNDDLTDEGDCAEGSAPTFMHMSTCRLQRREKGGELHELDVPSYPNKKLGFVVMRSGDGNPKLVAYAPILQASLSDTVLVSGAGSDASPFSYVAKDEVTGQEFVMTLSGEKQLSRFEKQIGVARDMLSQEAKDPVINIIRPPAIRGSANGGGGAIGNGGLDGESGTRLGAAGPGSPRLSAAMRNQSAAERHRLSAEGSGLFPPLYPAALTSTTEEKQSTPSNGELDTAPILMSKFHSPLDVDDQMAGNSKPKPVSSMDEVDVVDMGRMSRSFEGMEDLTVASSGEGEGRRDSFRSDQRKASTGSSQL</sequence>
<dbReference type="PANTHER" id="PTHR43811:SF19">
    <property type="entry name" value="39 KDA FK506-BINDING NUCLEAR PROTEIN"/>
    <property type="match status" value="1"/>
</dbReference>
<accession>A0A6U5C1W7</accession>
<evidence type="ECO:0000256" key="3">
    <source>
        <dbReference type="ARBA" id="ARBA00023110"/>
    </source>
</evidence>
<gene>
    <name evidence="8" type="ORF">HAND00432_LOCUS32577</name>
</gene>
<name>A0A6U5C1W7_HEMAN</name>
<reference evidence="8" key="1">
    <citation type="submission" date="2021-01" db="EMBL/GenBank/DDBJ databases">
        <authorList>
            <person name="Corre E."/>
            <person name="Pelletier E."/>
            <person name="Niang G."/>
            <person name="Scheremetjew M."/>
            <person name="Finn R."/>
            <person name="Kale V."/>
            <person name="Holt S."/>
            <person name="Cochrane G."/>
            <person name="Meng A."/>
            <person name="Brown T."/>
            <person name="Cohen L."/>
        </authorList>
    </citation>
    <scope>NUCLEOTIDE SEQUENCE</scope>
    <source>
        <strain evidence="8">CCMP644</strain>
    </source>
</reference>
<feature type="compositionally biased region" description="Gly residues" evidence="6">
    <location>
        <begin position="619"/>
        <end position="633"/>
    </location>
</feature>
<evidence type="ECO:0000256" key="5">
    <source>
        <dbReference type="PROSITE-ProRule" id="PRU00277"/>
    </source>
</evidence>
<feature type="compositionally biased region" description="Low complexity" evidence="6">
    <location>
        <begin position="385"/>
        <end position="402"/>
    </location>
</feature>
<evidence type="ECO:0000256" key="2">
    <source>
        <dbReference type="ARBA" id="ARBA00013194"/>
    </source>
</evidence>
<evidence type="ECO:0000313" key="8">
    <source>
        <dbReference type="EMBL" id="CAD8981567.1"/>
    </source>
</evidence>
<comment type="catalytic activity">
    <reaction evidence="1 5">
        <text>[protein]-peptidylproline (omega=180) = [protein]-peptidylproline (omega=0)</text>
        <dbReference type="Rhea" id="RHEA:16237"/>
        <dbReference type="Rhea" id="RHEA-COMP:10747"/>
        <dbReference type="Rhea" id="RHEA-COMP:10748"/>
        <dbReference type="ChEBI" id="CHEBI:83833"/>
        <dbReference type="ChEBI" id="CHEBI:83834"/>
        <dbReference type="EC" id="5.2.1.8"/>
    </reaction>
</comment>
<dbReference type="Gene3D" id="3.10.50.40">
    <property type="match status" value="1"/>
</dbReference>
<evidence type="ECO:0000256" key="1">
    <source>
        <dbReference type="ARBA" id="ARBA00000971"/>
    </source>
</evidence>
<proteinExistence type="predicted"/>
<feature type="region of interest" description="Disordered" evidence="6">
    <location>
        <begin position="710"/>
        <end position="778"/>
    </location>
</feature>
<feature type="domain" description="PPIase FKBP-type" evidence="7">
    <location>
        <begin position="167"/>
        <end position="263"/>
    </location>
</feature>
<feature type="compositionally biased region" description="Basic and acidic residues" evidence="6">
    <location>
        <begin position="757"/>
        <end position="770"/>
    </location>
</feature>
<feature type="region of interest" description="Disordered" evidence="6">
    <location>
        <begin position="342"/>
        <end position="365"/>
    </location>
</feature>
<dbReference type="InterPro" id="IPR001179">
    <property type="entry name" value="PPIase_FKBP_dom"/>
</dbReference>
<feature type="region of interest" description="Disordered" evidence="6">
    <location>
        <begin position="1"/>
        <end position="23"/>
    </location>
</feature>
<protein>
    <recommendedName>
        <fullName evidence="2 5">peptidylprolyl isomerase</fullName>
        <ecNumber evidence="2 5">5.2.1.8</ecNumber>
    </recommendedName>
</protein>
<feature type="compositionally biased region" description="Polar residues" evidence="6">
    <location>
        <begin position="355"/>
        <end position="365"/>
    </location>
</feature>
<dbReference type="GO" id="GO:0003755">
    <property type="term" value="F:peptidyl-prolyl cis-trans isomerase activity"/>
    <property type="evidence" value="ECO:0007669"/>
    <property type="project" value="UniProtKB-KW"/>
</dbReference>
<feature type="compositionally biased region" description="Low complexity" evidence="6">
    <location>
        <begin position="414"/>
        <end position="425"/>
    </location>
</feature>
<evidence type="ECO:0000256" key="6">
    <source>
        <dbReference type="SAM" id="MobiDB-lite"/>
    </source>
</evidence>
<dbReference type="EMBL" id="HBFX01054061">
    <property type="protein sequence ID" value="CAD8981567.1"/>
    <property type="molecule type" value="Transcribed_RNA"/>
</dbReference>
<dbReference type="Pfam" id="PF00254">
    <property type="entry name" value="FKBP_C"/>
    <property type="match status" value="1"/>
</dbReference>
<dbReference type="EC" id="5.2.1.8" evidence="2 5"/>
<dbReference type="InterPro" id="IPR046357">
    <property type="entry name" value="PPIase_dom_sf"/>
</dbReference>
<dbReference type="AlphaFoldDB" id="A0A6U5C1W7"/>
<feature type="region of interest" description="Disordered" evidence="6">
    <location>
        <begin position="384"/>
        <end position="425"/>
    </location>
</feature>
<dbReference type="PROSITE" id="PS50059">
    <property type="entry name" value="FKBP_PPIASE"/>
    <property type="match status" value="1"/>
</dbReference>
<keyword evidence="4 5" id="KW-0413">Isomerase</keyword>